<evidence type="ECO:0000256" key="1">
    <source>
        <dbReference type="SAM" id="Phobius"/>
    </source>
</evidence>
<dbReference type="KEGG" id="csur:N24_1076"/>
<gene>
    <name evidence="2" type="ORF">N24_1076</name>
</gene>
<feature type="transmembrane region" description="Helical" evidence="1">
    <location>
        <begin position="12"/>
        <end position="37"/>
    </location>
</feature>
<reference evidence="2 3" key="1">
    <citation type="submission" date="2016-02" db="EMBL/GenBank/DDBJ databases">
        <title>Corynebacterium glutamicum N24 whole genome sequencing project.</title>
        <authorList>
            <person name="Matsutani M."/>
            <person name="Nangtapong N."/>
            <person name="Yakushi T."/>
            <person name="Matsushita K."/>
        </authorList>
    </citation>
    <scope>NUCLEOTIDE SEQUENCE [LARGE SCALE GENOMIC DNA]</scope>
    <source>
        <strain evidence="2 3">N24</strain>
    </source>
</reference>
<keyword evidence="1" id="KW-1133">Transmembrane helix</keyword>
<organism evidence="2 3">
    <name type="scientific">Corynebacterium suranareeae</name>
    <dbReference type="NCBI Taxonomy" id="2506452"/>
    <lineage>
        <taxon>Bacteria</taxon>
        <taxon>Bacillati</taxon>
        <taxon>Actinomycetota</taxon>
        <taxon>Actinomycetes</taxon>
        <taxon>Mycobacteriales</taxon>
        <taxon>Corynebacteriaceae</taxon>
        <taxon>Corynebacterium</taxon>
    </lineage>
</organism>
<sequence length="85" mass="9325">MKQSINQTTKFLFALSISVFFVLGFLIVGGQAVGLVIQNSALISRSYELFAVPSISMAVIAGLMGYINYNTIEKPAFKDLEDEED</sequence>
<keyword evidence="1" id="KW-0472">Membrane</keyword>
<accession>A0A161JM45</accession>
<dbReference type="RefSeq" id="WP_096455044.1">
    <property type="nucleotide sequence ID" value="NZ_AP017369.1"/>
</dbReference>
<evidence type="ECO:0000313" key="2">
    <source>
        <dbReference type="EMBL" id="BAU95338.1"/>
    </source>
</evidence>
<dbReference type="Proteomes" id="UP000218244">
    <property type="component" value="Chromosome"/>
</dbReference>
<keyword evidence="1" id="KW-0812">Transmembrane</keyword>
<dbReference type="AlphaFoldDB" id="A0A161JM45"/>
<keyword evidence="3" id="KW-1185">Reference proteome</keyword>
<dbReference type="EMBL" id="AP017369">
    <property type="protein sequence ID" value="BAU95338.1"/>
    <property type="molecule type" value="Genomic_DNA"/>
</dbReference>
<proteinExistence type="predicted"/>
<evidence type="ECO:0000313" key="3">
    <source>
        <dbReference type="Proteomes" id="UP000218244"/>
    </source>
</evidence>
<protein>
    <submittedName>
        <fullName evidence="2">Uncharacterized protein</fullName>
    </submittedName>
</protein>
<name>A0A161JM45_9CORY</name>
<feature type="transmembrane region" description="Helical" evidence="1">
    <location>
        <begin position="49"/>
        <end position="69"/>
    </location>
</feature>